<reference evidence="3" key="1">
    <citation type="journal article" date="2022" name="Microorganisms">
        <title>Beyond the ABCs#Discovery of Three New Plasmid Types in Rhodobacterales (RepQ, RepY, RepW).</title>
        <authorList>
            <person name="Freese H.M."/>
            <person name="Ringel V."/>
            <person name="Overmann J."/>
            <person name="Petersen J."/>
        </authorList>
    </citation>
    <scope>NUCLEOTIDE SEQUENCE [LARGE SCALE GENOMIC DNA]</scope>
    <source>
        <strain evidence="3">DSM 110277</strain>
    </source>
</reference>
<evidence type="ECO:0000256" key="1">
    <source>
        <dbReference type="SAM" id="Phobius"/>
    </source>
</evidence>
<feature type="transmembrane region" description="Helical" evidence="1">
    <location>
        <begin position="44"/>
        <end position="77"/>
    </location>
</feature>
<sequence length="78" mass="8344">MNIDDMGDNTHLPEQRQACHYWPDCACGPSAKCWLMRPDDAAPIPGAAFAIVAVVTITIIAIFWGIAAVMSSVLASIL</sequence>
<proteinExistence type="predicted"/>
<evidence type="ECO:0000313" key="2">
    <source>
        <dbReference type="EMBL" id="UOA23621.1"/>
    </source>
</evidence>
<dbReference type="EMBL" id="CP084959">
    <property type="protein sequence ID" value="UOA23621.1"/>
    <property type="molecule type" value="Genomic_DNA"/>
</dbReference>
<evidence type="ECO:0000313" key="3">
    <source>
        <dbReference type="Proteomes" id="UP000830781"/>
    </source>
</evidence>
<protein>
    <submittedName>
        <fullName evidence="2">Uncharacterized protein</fullName>
    </submittedName>
</protein>
<keyword evidence="1" id="KW-1133">Transmembrane helix</keyword>
<keyword evidence="1" id="KW-0812">Transmembrane</keyword>
<keyword evidence="3" id="KW-1185">Reference proteome</keyword>
<name>A0AAX3AD23_9RHOB</name>
<dbReference type="Proteomes" id="UP000830781">
    <property type="component" value="Chromosome"/>
</dbReference>
<keyword evidence="1" id="KW-0472">Membrane</keyword>
<gene>
    <name evidence="2" type="ORF">DSM110277_02050</name>
</gene>
<accession>A0AAX3AD23</accession>
<dbReference type="RefSeq" id="WP_243250281.1">
    <property type="nucleotide sequence ID" value="NZ_CP084959.1"/>
</dbReference>
<organism evidence="2 3">
    <name type="scientific">Sulfitobacter pontiacus</name>
    <dbReference type="NCBI Taxonomy" id="60137"/>
    <lineage>
        <taxon>Bacteria</taxon>
        <taxon>Pseudomonadati</taxon>
        <taxon>Pseudomonadota</taxon>
        <taxon>Alphaproteobacteria</taxon>
        <taxon>Rhodobacterales</taxon>
        <taxon>Roseobacteraceae</taxon>
        <taxon>Sulfitobacter</taxon>
    </lineage>
</organism>
<dbReference type="AlphaFoldDB" id="A0AAX3AD23"/>